<dbReference type="AlphaFoldDB" id="A0A6N7Q513"/>
<dbReference type="InterPro" id="IPR036086">
    <property type="entry name" value="ParB/Sulfiredoxin_sf"/>
</dbReference>
<name>A0A6N7Q513_9XANT</name>
<organism evidence="3 6">
    <name type="scientific">Xanthomonas sontii</name>
    <dbReference type="NCBI Taxonomy" id="2650745"/>
    <lineage>
        <taxon>Bacteria</taxon>
        <taxon>Pseudomonadati</taxon>
        <taxon>Pseudomonadota</taxon>
        <taxon>Gammaproteobacteria</taxon>
        <taxon>Lysobacterales</taxon>
        <taxon>Lysobacteraceae</taxon>
        <taxon>Xanthomonas</taxon>
    </lineage>
</organism>
<evidence type="ECO:0000313" key="4">
    <source>
        <dbReference type="EMBL" id="MRH73382.1"/>
    </source>
</evidence>
<dbReference type="PANTHER" id="PTHR33375">
    <property type="entry name" value="CHROMOSOME-PARTITIONING PROTEIN PARB-RELATED"/>
    <property type="match status" value="1"/>
</dbReference>
<dbReference type="SUPFAM" id="SSF109709">
    <property type="entry name" value="KorB DNA-binding domain-like"/>
    <property type="match status" value="1"/>
</dbReference>
<dbReference type="GO" id="GO:0005694">
    <property type="term" value="C:chromosome"/>
    <property type="evidence" value="ECO:0007669"/>
    <property type="project" value="TreeGrafter"/>
</dbReference>
<keyword evidence="1" id="KW-0159">Chromosome partition</keyword>
<dbReference type="Proteomes" id="UP000439314">
    <property type="component" value="Unassembled WGS sequence"/>
</dbReference>
<proteinExistence type="predicted"/>
<dbReference type="InterPro" id="IPR003115">
    <property type="entry name" value="ParB_N"/>
</dbReference>
<keyword evidence="5" id="KW-1185">Reference proteome</keyword>
<evidence type="ECO:0000259" key="2">
    <source>
        <dbReference type="SMART" id="SM00470"/>
    </source>
</evidence>
<dbReference type="Gene3D" id="1.10.10.2830">
    <property type="match status" value="1"/>
</dbReference>
<dbReference type="CDD" id="cd16387">
    <property type="entry name" value="ParB_N_Srx"/>
    <property type="match status" value="1"/>
</dbReference>
<dbReference type="EMBL" id="WJPM01000001">
    <property type="protein sequence ID" value="MRH73382.1"/>
    <property type="molecule type" value="Genomic_DNA"/>
</dbReference>
<reference evidence="4" key="2">
    <citation type="journal article" date="2020" name="Plant Dis.">
        <title>A Grain Rot of Rice in Iran Caused by a Xanthomonas Strain Closely Related to X. sacchari.</title>
        <authorList>
            <person name="Mirghasempour S.A."/>
            <person name="Huang S."/>
            <person name="Studholme D.J."/>
            <person name="Brady C.L."/>
        </authorList>
    </citation>
    <scope>NUCLEOTIDE SEQUENCE</scope>
    <source>
        <strain evidence="4">SAM114</strain>
    </source>
</reference>
<dbReference type="Gene3D" id="3.90.1530.30">
    <property type="match status" value="1"/>
</dbReference>
<sequence length="292" mass="31648">MSAPSFKQLVANGTAKRADTIKFKIEDIHEEPGFNLRDETGVDADGVSFADSIRALADYIRAGGILPPLEVRPRAEGGVFLVDGHRRWRAYHLVKDAIADAKGELWLSVVPFTGNDADRTARIITSQHNRKLSALELARGYARLVAFNWSPDEIAARVGKTRQHVDQLLILARANSDVQALVREGAVAATAAIETVRHHGEDAGGMLAAAVAKAKAAGKHRATTGTIRGKSLPRKIVTALDDVTAHIVNALPDDVRTALQAGEVEHVTLPADLVKQLIEIRERIPNREEPSE</sequence>
<dbReference type="RefSeq" id="WP_153750330.1">
    <property type="nucleotide sequence ID" value="NZ_WJPM01000001.1"/>
</dbReference>
<feature type="domain" description="ParB-like N-terminal" evidence="2">
    <location>
        <begin position="21"/>
        <end position="130"/>
    </location>
</feature>
<reference evidence="5 6" key="1">
    <citation type="submission" date="2019-11" db="EMBL/GenBank/DDBJ databases">
        <title>First report of rice panicle blight caused by Xanthomonas sp. in Iran.</title>
        <authorList>
            <person name="Mirghasempour S.A."/>
            <person name="Huang S."/>
            <person name="Brady C.L."/>
            <person name="Studholme D.J."/>
        </authorList>
    </citation>
    <scope>NUCLEOTIDE SEQUENCE [LARGE SCALE GENOMIC DNA]</scope>
    <source>
        <strain evidence="3 6">ASD011</strain>
        <strain evidence="5">SAM114</strain>
    </source>
</reference>
<dbReference type="Proteomes" id="UP000437931">
    <property type="component" value="Unassembled WGS sequence"/>
</dbReference>
<dbReference type="PANTHER" id="PTHR33375:SF1">
    <property type="entry name" value="CHROMOSOME-PARTITIONING PROTEIN PARB-RELATED"/>
    <property type="match status" value="1"/>
</dbReference>
<dbReference type="Pfam" id="PF17762">
    <property type="entry name" value="HTH_ParB"/>
    <property type="match status" value="1"/>
</dbReference>
<protein>
    <recommendedName>
        <fullName evidence="2">ParB-like N-terminal domain-containing protein</fullName>
    </recommendedName>
</protein>
<dbReference type="EMBL" id="WJPN01000001">
    <property type="protein sequence ID" value="MRG98827.1"/>
    <property type="molecule type" value="Genomic_DNA"/>
</dbReference>
<dbReference type="Pfam" id="PF02195">
    <property type="entry name" value="ParB_N"/>
    <property type="match status" value="1"/>
</dbReference>
<dbReference type="SUPFAM" id="SSF110849">
    <property type="entry name" value="ParB/Sulfiredoxin"/>
    <property type="match status" value="1"/>
</dbReference>
<gene>
    <name evidence="3" type="ORF">GIY21_00810</name>
    <name evidence="4" type="ORF">GIY22_01960</name>
</gene>
<evidence type="ECO:0000313" key="3">
    <source>
        <dbReference type="EMBL" id="MRG98827.1"/>
    </source>
</evidence>
<accession>A0A6N7Q513</accession>
<comment type="caution">
    <text evidence="3">The sequence shown here is derived from an EMBL/GenBank/DDBJ whole genome shotgun (WGS) entry which is preliminary data.</text>
</comment>
<dbReference type="InterPro" id="IPR041468">
    <property type="entry name" value="HTH_ParB/Spo0J"/>
</dbReference>
<dbReference type="InterPro" id="IPR050336">
    <property type="entry name" value="Chromosome_partition/occlusion"/>
</dbReference>
<dbReference type="SMART" id="SM00470">
    <property type="entry name" value="ParB"/>
    <property type="match status" value="1"/>
</dbReference>
<dbReference type="GO" id="GO:0007059">
    <property type="term" value="P:chromosome segregation"/>
    <property type="evidence" value="ECO:0007669"/>
    <property type="project" value="UniProtKB-KW"/>
</dbReference>
<evidence type="ECO:0000313" key="6">
    <source>
        <dbReference type="Proteomes" id="UP000439314"/>
    </source>
</evidence>
<evidence type="ECO:0000313" key="5">
    <source>
        <dbReference type="Proteomes" id="UP000437931"/>
    </source>
</evidence>
<evidence type="ECO:0000256" key="1">
    <source>
        <dbReference type="ARBA" id="ARBA00022829"/>
    </source>
</evidence>